<accession>E8X592</accession>
<dbReference type="OrthoDB" id="119432at2"/>
<keyword evidence="5" id="KW-1185">Reference proteome</keyword>
<evidence type="ECO:0000256" key="3">
    <source>
        <dbReference type="PIRSR" id="PIRSR607837-1"/>
    </source>
</evidence>
<organism evidence="5">
    <name type="scientific">Granulicella tundricola (strain ATCC BAA-1859 / DSM 23138 / MP5ACTX9)</name>
    <dbReference type="NCBI Taxonomy" id="1198114"/>
    <lineage>
        <taxon>Bacteria</taxon>
        <taxon>Pseudomonadati</taxon>
        <taxon>Acidobacteriota</taxon>
        <taxon>Terriglobia</taxon>
        <taxon>Terriglobales</taxon>
        <taxon>Acidobacteriaceae</taxon>
        <taxon>Granulicella</taxon>
    </lineage>
</organism>
<comment type="similarity">
    <text evidence="1">Belongs to the DinB family.</text>
</comment>
<keyword evidence="2 3" id="KW-0479">Metal-binding</keyword>
<dbReference type="PaxDb" id="1198114-AciX9_1294"/>
<feature type="binding site" evidence="3">
    <location>
        <position position="140"/>
    </location>
    <ligand>
        <name>a divalent metal cation</name>
        <dbReference type="ChEBI" id="CHEBI:60240"/>
    </ligand>
</feature>
<dbReference type="EMBL" id="CP002480">
    <property type="protein sequence ID" value="ADW68356.1"/>
    <property type="molecule type" value="Genomic_DNA"/>
</dbReference>
<dbReference type="SUPFAM" id="SSF109854">
    <property type="entry name" value="DinB/YfiT-like putative metalloenzymes"/>
    <property type="match status" value="1"/>
</dbReference>
<feature type="binding site" evidence="3">
    <location>
        <position position="136"/>
    </location>
    <ligand>
        <name>a divalent metal cation</name>
        <dbReference type="ChEBI" id="CHEBI:60240"/>
    </ligand>
</feature>
<dbReference type="AlphaFoldDB" id="E8X592"/>
<name>E8X592_GRATM</name>
<dbReference type="GO" id="GO:0046872">
    <property type="term" value="F:metal ion binding"/>
    <property type="evidence" value="ECO:0007669"/>
    <property type="project" value="UniProtKB-KW"/>
</dbReference>
<sequence>MTLAERLLPELEAELAKTRKVLEAVPDGHNDFKPHEKSMLLNRLAGHTAEFAQNIALILTLPGIDMATPQDPRKILRMETSDALLAEFDGLVPKAIEALKQTTDEAFDETFTLTRQGAPVFSNTRYTAYRNNALNHMIHHRAQLGVYLRLLEQPVPATFGPTADSK</sequence>
<reference evidence="5" key="1">
    <citation type="submission" date="2011-01" db="EMBL/GenBank/DDBJ databases">
        <title>Complete sequence of chromosome of Acidobacterium sp. MP5ACTX9.</title>
        <authorList>
            <consortium name="US DOE Joint Genome Institute"/>
            <person name="Lucas S."/>
            <person name="Copeland A."/>
            <person name="Lapidus A."/>
            <person name="Cheng J.-F."/>
            <person name="Goodwin L."/>
            <person name="Pitluck S."/>
            <person name="Teshima H."/>
            <person name="Detter J.C."/>
            <person name="Han C."/>
            <person name="Tapia R."/>
            <person name="Land M."/>
            <person name="Hauser L."/>
            <person name="Kyrpides N."/>
            <person name="Ivanova N."/>
            <person name="Ovchinnikova G."/>
            <person name="Pagani I."/>
            <person name="Rawat S.R."/>
            <person name="Mannisto M."/>
            <person name="Haggblom M.M."/>
            <person name="Woyke T."/>
        </authorList>
    </citation>
    <scope>NUCLEOTIDE SEQUENCE [LARGE SCALE GENOMIC DNA]</scope>
    <source>
        <strain evidence="5">MP5ACTX9</strain>
    </source>
</reference>
<dbReference type="KEGG" id="acm:AciX9_1294"/>
<dbReference type="InterPro" id="IPR034660">
    <property type="entry name" value="DinB/YfiT-like"/>
</dbReference>
<gene>
    <name evidence="4" type="ordered locus">AciX9_1294</name>
</gene>
<proteinExistence type="inferred from homology"/>
<dbReference type="Proteomes" id="UP000000343">
    <property type="component" value="Chromosome"/>
</dbReference>
<dbReference type="Pfam" id="PF05163">
    <property type="entry name" value="DinB"/>
    <property type="match status" value="1"/>
</dbReference>
<protein>
    <submittedName>
        <fullName evidence="4">DinB family protein</fullName>
    </submittedName>
</protein>
<dbReference type="STRING" id="1198114.AciX9_1294"/>
<evidence type="ECO:0000256" key="1">
    <source>
        <dbReference type="ARBA" id="ARBA00008635"/>
    </source>
</evidence>
<dbReference type="InterPro" id="IPR007837">
    <property type="entry name" value="DinB"/>
</dbReference>
<evidence type="ECO:0000313" key="4">
    <source>
        <dbReference type="EMBL" id="ADW68356.1"/>
    </source>
</evidence>
<evidence type="ECO:0000256" key="2">
    <source>
        <dbReference type="ARBA" id="ARBA00022723"/>
    </source>
</evidence>
<evidence type="ECO:0000313" key="5">
    <source>
        <dbReference type="Proteomes" id="UP000000343"/>
    </source>
</evidence>
<feature type="binding site" evidence="3">
    <location>
        <position position="47"/>
    </location>
    <ligand>
        <name>a divalent metal cation</name>
        <dbReference type="ChEBI" id="CHEBI:60240"/>
    </ligand>
</feature>
<dbReference type="Gene3D" id="1.20.120.450">
    <property type="entry name" value="dinb family like domain"/>
    <property type="match status" value="1"/>
</dbReference>
<dbReference type="HOGENOM" id="CLU_1633040_0_0_0"/>
<dbReference type="eggNOG" id="COG2318">
    <property type="taxonomic scope" value="Bacteria"/>
</dbReference>
<dbReference type="RefSeq" id="WP_013579679.1">
    <property type="nucleotide sequence ID" value="NC_015064.1"/>
</dbReference>